<dbReference type="OrthoDB" id="2149224at2759"/>
<feature type="region of interest" description="Disordered" evidence="1">
    <location>
        <begin position="322"/>
        <end position="370"/>
    </location>
</feature>
<protein>
    <submittedName>
        <fullName evidence="2">Uncharacterized protein</fullName>
    </submittedName>
</protein>
<dbReference type="VEuPathDB" id="FungiDB:BD410DRAFT_844210"/>
<feature type="region of interest" description="Disordered" evidence="1">
    <location>
        <begin position="184"/>
        <end position="254"/>
    </location>
</feature>
<feature type="compositionally biased region" description="Low complexity" evidence="1">
    <location>
        <begin position="60"/>
        <end position="76"/>
    </location>
</feature>
<evidence type="ECO:0000256" key="1">
    <source>
        <dbReference type="SAM" id="MobiDB-lite"/>
    </source>
</evidence>
<keyword evidence="3" id="KW-1185">Reference proteome</keyword>
<feature type="compositionally biased region" description="Acidic residues" evidence="1">
    <location>
        <begin position="30"/>
        <end position="39"/>
    </location>
</feature>
<name>A0A4Y7PNJ5_9AGAM</name>
<evidence type="ECO:0000313" key="2">
    <source>
        <dbReference type="EMBL" id="TDL16698.1"/>
    </source>
</evidence>
<dbReference type="AlphaFoldDB" id="A0A4Y7PNJ5"/>
<reference evidence="2 3" key="1">
    <citation type="submission" date="2018-06" db="EMBL/GenBank/DDBJ databases">
        <title>A transcriptomic atlas of mushroom development highlights an independent origin of complex multicellularity.</title>
        <authorList>
            <consortium name="DOE Joint Genome Institute"/>
            <person name="Krizsan K."/>
            <person name="Almasi E."/>
            <person name="Merenyi Z."/>
            <person name="Sahu N."/>
            <person name="Viragh M."/>
            <person name="Koszo T."/>
            <person name="Mondo S."/>
            <person name="Kiss B."/>
            <person name="Balint B."/>
            <person name="Kues U."/>
            <person name="Barry K."/>
            <person name="Hegedus J.C."/>
            <person name="Henrissat B."/>
            <person name="Johnson J."/>
            <person name="Lipzen A."/>
            <person name="Ohm R."/>
            <person name="Nagy I."/>
            <person name="Pangilinan J."/>
            <person name="Yan J."/>
            <person name="Xiong Y."/>
            <person name="Grigoriev I.V."/>
            <person name="Hibbett D.S."/>
            <person name="Nagy L.G."/>
        </authorList>
    </citation>
    <scope>NUCLEOTIDE SEQUENCE [LARGE SCALE GENOMIC DNA]</scope>
    <source>
        <strain evidence="2 3">SZMC22713</strain>
    </source>
</reference>
<evidence type="ECO:0000313" key="3">
    <source>
        <dbReference type="Proteomes" id="UP000294933"/>
    </source>
</evidence>
<organism evidence="2 3">
    <name type="scientific">Rickenella mellea</name>
    <dbReference type="NCBI Taxonomy" id="50990"/>
    <lineage>
        <taxon>Eukaryota</taxon>
        <taxon>Fungi</taxon>
        <taxon>Dikarya</taxon>
        <taxon>Basidiomycota</taxon>
        <taxon>Agaricomycotina</taxon>
        <taxon>Agaricomycetes</taxon>
        <taxon>Hymenochaetales</taxon>
        <taxon>Rickenellaceae</taxon>
        <taxon>Rickenella</taxon>
    </lineage>
</organism>
<dbReference type="EMBL" id="ML170237">
    <property type="protein sequence ID" value="TDL16698.1"/>
    <property type="molecule type" value="Genomic_DNA"/>
</dbReference>
<sequence>MDCWTWERSSAADSLSIADYSYLRNRSDGEEGTYDDNGEATERGSVTDMEDYQDARARLSRGPSARLSSSGSGSKAVEGGVAAEIGVGAVATARIAGEVSYESQAVSTDAFEQPPVPPTPAPGPWPTPQKGFGLYRVGSSVQQFHFISPPPSAPATFSHIPPSQISSASQRDSNATIGAYHRFPIPSMTSSRTDRRMSIESTLSSNADDAAKQQRPHTQTVSMGLPVDKAHPPTMVLPTERDAPPPPRPTSPPPPKLIHHATTPTIGAWIESPAYVDTEYVTTSFRSAANTAQLAVFDARPRLRSTASLLSDQEEDVCNRRSSMSSDHFLPPSRTLTQNGTASGITNPVTPSRNNTTISGPMGPMGAAGGSTDPAIIHVITQTMIGEFLYEHTRKSRAMARGGLLVSPVYEDVVLEFG</sequence>
<gene>
    <name evidence="2" type="ORF">BD410DRAFT_844210</name>
</gene>
<feature type="compositionally biased region" description="Polar residues" evidence="1">
    <location>
        <begin position="334"/>
        <end position="358"/>
    </location>
</feature>
<dbReference type="STRING" id="50990.A0A4Y7PNJ5"/>
<feature type="compositionally biased region" description="Pro residues" evidence="1">
    <location>
        <begin position="244"/>
        <end position="254"/>
    </location>
</feature>
<proteinExistence type="predicted"/>
<accession>A0A4Y7PNJ5</accession>
<feature type="region of interest" description="Disordered" evidence="1">
    <location>
        <begin position="25"/>
        <end position="76"/>
    </location>
</feature>
<dbReference type="Proteomes" id="UP000294933">
    <property type="component" value="Unassembled WGS sequence"/>
</dbReference>